<dbReference type="Gene3D" id="1.20.1250.20">
    <property type="entry name" value="MFS general substrate transporter like domains"/>
    <property type="match status" value="2"/>
</dbReference>
<dbReference type="GO" id="GO:0016020">
    <property type="term" value="C:membrane"/>
    <property type="evidence" value="ECO:0007669"/>
    <property type="project" value="UniProtKB-SubCell"/>
</dbReference>
<dbReference type="Proteomes" id="UP000641853">
    <property type="component" value="Unassembled WGS sequence"/>
</dbReference>
<dbReference type="AlphaFoldDB" id="A0A8H6VA53"/>
<sequence>MIIVAEASTKRKELSEIEDQLEAESAYKGGWHGCVEMFQGPRMPYRIFLGIVLQALQQLTGAHYFFYGTVVFNGAGIKNTYVTQLILGVVNFGTTFGGLYAIEHFQRRKSLIIEGIWIFLLSSIHRGIPRGPRHWPRLRTGFEDFLIGFLTPFITDDIDFAYGYVFAGCLFAGVLIVYFCVLEGKGKTLEERQDVC</sequence>
<dbReference type="EMBL" id="JACBAE010001204">
    <property type="protein sequence ID" value="KAF7170729.1"/>
    <property type="molecule type" value="Genomic_DNA"/>
</dbReference>
<dbReference type="InterPro" id="IPR036259">
    <property type="entry name" value="MFS_trans_sf"/>
</dbReference>
<dbReference type="EMBL" id="JACBAG010001737">
    <property type="protein sequence ID" value="KAF7183222.1"/>
    <property type="molecule type" value="Genomic_DNA"/>
</dbReference>
<evidence type="ECO:0000256" key="5">
    <source>
        <dbReference type="SAM" id="Phobius"/>
    </source>
</evidence>
<feature type="transmembrane region" description="Helical" evidence="5">
    <location>
        <begin position="161"/>
        <end position="182"/>
    </location>
</feature>
<evidence type="ECO:0000313" key="8">
    <source>
        <dbReference type="Proteomes" id="UP000641853"/>
    </source>
</evidence>
<feature type="transmembrane region" description="Helical" evidence="5">
    <location>
        <begin position="81"/>
        <end position="102"/>
    </location>
</feature>
<evidence type="ECO:0000313" key="7">
    <source>
        <dbReference type="EMBL" id="KAF7183222.1"/>
    </source>
</evidence>
<keyword evidence="3 5" id="KW-1133">Transmembrane helix</keyword>
<dbReference type="PANTHER" id="PTHR48022">
    <property type="entry name" value="PLASTIDIC GLUCOSE TRANSPORTER 4"/>
    <property type="match status" value="1"/>
</dbReference>
<dbReference type="InterPro" id="IPR050360">
    <property type="entry name" value="MFS_Sugar_Transporters"/>
</dbReference>
<keyword evidence="8" id="KW-1185">Reference proteome</keyword>
<proteinExistence type="predicted"/>
<keyword evidence="2 5" id="KW-0812">Transmembrane</keyword>
<keyword evidence="4 5" id="KW-0472">Membrane</keyword>
<dbReference type="GO" id="GO:0005351">
    <property type="term" value="F:carbohydrate:proton symporter activity"/>
    <property type="evidence" value="ECO:0007669"/>
    <property type="project" value="TreeGrafter"/>
</dbReference>
<organism evidence="7 8">
    <name type="scientific">Aspergillus felis</name>
    <dbReference type="NCBI Taxonomy" id="1287682"/>
    <lineage>
        <taxon>Eukaryota</taxon>
        <taxon>Fungi</taxon>
        <taxon>Dikarya</taxon>
        <taxon>Ascomycota</taxon>
        <taxon>Pezizomycotina</taxon>
        <taxon>Eurotiomycetes</taxon>
        <taxon>Eurotiomycetidae</taxon>
        <taxon>Eurotiales</taxon>
        <taxon>Aspergillaceae</taxon>
        <taxon>Aspergillus</taxon>
        <taxon>Aspergillus subgen. Fumigati</taxon>
    </lineage>
</organism>
<evidence type="ECO:0000256" key="4">
    <source>
        <dbReference type="ARBA" id="ARBA00023136"/>
    </source>
</evidence>
<dbReference type="OrthoDB" id="2241241at2759"/>
<reference evidence="7" key="1">
    <citation type="submission" date="2020-06" db="EMBL/GenBank/DDBJ databases">
        <title>Draft genome sequences of strains closely related to Aspergillus parafelis and Aspergillus hiratsukae.</title>
        <authorList>
            <person name="Dos Santos R.A.C."/>
            <person name="Rivero-Menendez O."/>
            <person name="Steenwyk J.L."/>
            <person name="Mead M.E."/>
            <person name="Goldman G.H."/>
            <person name="Alastruey-Izquierdo A."/>
            <person name="Rokas A."/>
        </authorList>
    </citation>
    <scope>NUCLEOTIDE SEQUENCE</scope>
    <source>
        <strain evidence="6">CNM-CM5623</strain>
        <strain evidence="7">CNM-CM7691</strain>
    </source>
</reference>
<feature type="transmembrane region" description="Helical" evidence="5">
    <location>
        <begin position="111"/>
        <end position="128"/>
    </location>
</feature>
<dbReference type="Proteomes" id="UP000654922">
    <property type="component" value="Unassembled WGS sequence"/>
</dbReference>
<name>A0A8H6VA53_9EURO</name>
<protein>
    <submittedName>
        <fullName evidence="7">Uncharacterized protein</fullName>
    </submittedName>
</protein>
<dbReference type="InterPro" id="IPR005828">
    <property type="entry name" value="MFS_sugar_transport-like"/>
</dbReference>
<evidence type="ECO:0000256" key="2">
    <source>
        <dbReference type="ARBA" id="ARBA00022692"/>
    </source>
</evidence>
<evidence type="ECO:0000256" key="3">
    <source>
        <dbReference type="ARBA" id="ARBA00022989"/>
    </source>
</evidence>
<evidence type="ECO:0000256" key="1">
    <source>
        <dbReference type="ARBA" id="ARBA00004141"/>
    </source>
</evidence>
<evidence type="ECO:0000313" key="6">
    <source>
        <dbReference type="EMBL" id="KAF7170729.1"/>
    </source>
</evidence>
<gene>
    <name evidence="6" type="ORF">CNMCM5623_003286</name>
    <name evidence="7" type="ORF">CNMCM7691_003135</name>
</gene>
<dbReference type="PANTHER" id="PTHR48022:SF91">
    <property type="entry name" value="MAJOR FACILITATOR SUPERFAMILY (MFS) PROFILE DOMAIN-CONTAINING PROTEIN-RELATED"/>
    <property type="match status" value="1"/>
</dbReference>
<accession>A0A8H6VA53</accession>
<dbReference type="Pfam" id="PF00083">
    <property type="entry name" value="Sugar_tr"/>
    <property type="match status" value="2"/>
</dbReference>
<comment type="caution">
    <text evidence="7">The sequence shown here is derived from an EMBL/GenBank/DDBJ whole genome shotgun (WGS) entry which is preliminary data.</text>
</comment>
<feature type="transmembrane region" description="Helical" evidence="5">
    <location>
        <begin position="47"/>
        <end position="66"/>
    </location>
</feature>
<comment type="subcellular location">
    <subcellularLocation>
        <location evidence="1">Membrane</location>
        <topology evidence="1">Multi-pass membrane protein</topology>
    </subcellularLocation>
</comment>